<evidence type="ECO:0000313" key="4">
    <source>
        <dbReference type="EMBL" id="WGK81386.1"/>
    </source>
</evidence>
<comment type="similarity">
    <text evidence="1">Belongs to the outer membrane porin (Opr) (TC 1.B.25) family.</text>
</comment>
<dbReference type="RefSeq" id="WP_301064600.1">
    <property type="nucleotide sequence ID" value="NZ_CP118709.1"/>
</dbReference>
<accession>A0AAX3U2E4</accession>
<dbReference type="GO" id="GO:0015288">
    <property type="term" value="F:porin activity"/>
    <property type="evidence" value="ECO:0007669"/>
    <property type="project" value="TreeGrafter"/>
</dbReference>
<dbReference type="Pfam" id="PF03573">
    <property type="entry name" value="OprD"/>
    <property type="match status" value="1"/>
</dbReference>
<dbReference type="PANTHER" id="PTHR34596">
    <property type="entry name" value="CHITOPORIN"/>
    <property type="match status" value="1"/>
</dbReference>
<dbReference type="Proteomes" id="UP001239257">
    <property type="component" value="Chromosome 1"/>
</dbReference>
<dbReference type="AlphaFoldDB" id="A0AAX3U2E4"/>
<name>A0AAX3U2E4_9VIBR</name>
<evidence type="ECO:0000313" key="5">
    <source>
        <dbReference type="Proteomes" id="UP001239257"/>
    </source>
</evidence>
<dbReference type="PROSITE" id="PS51257">
    <property type="entry name" value="PROKAR_LIPOPROTEIN"/>
    <property type="match status" value="1"/>
</dbReference>
<dbReference type="InterPro" id="IPR023614">
    <property type="entry name" value="Porin_dom_sf"/>
</dbReference>
<keyword evidence="2" id="KW-0813">Transport</keyword>
<gene>
    <name evidence="4" type="ORF">PYE51_12225</name>
</gene>
<reference evidence="4" key="1">
    <citation type="submission" date="2022-02" db="EMBL/GenBank/DDBJ databases">
        <title>Emergence and expansion in Europe of a Vibrio aestuarianus clonal complex pathogenic for oysters.</title>
        <authorList>
            <person name="Mesnil A."/>
            <person name="Travers M.-A."/>
        </authorList>
    </citation>
    <scope>NUCLEOTIDE SEQUENCE</scope>
    <source>
        <strain evidence="4">U29</strain>
    </source>
</reference>
<protein>
    <submittedName>
        <fullName evidence="4">OprD family outer membrane porin</fullName>
    </submittedName>
</protein>
<evidence type="ECO:0000256" key="1">
    <source>
        <dbReference type="ARBA" id="ARBA00009075"/>
    </source>
</evidence>
<dbReference type="PANTHER" id="PTHR34596:SF2">
    <property type="entry name" value="CHITOPORIN"/>
    <property type="match status" value="1"/>
</dbReference>
<evidence type="ECO:0000256" key="2">
    <source>
        <dbReference type="ARBA" id="ARBA00022448"/>
    </source>
</evidence>
<proteinExistence type="inferred from homology"/>
<dbReference type="SUPFAM" id="SSF56935">
    <property type="entry name" value="Porins"/>
    <property type="match status" value="1"/>
</dbReference>
<dbReference type="EMBL" id="CP118709">
    <property type="protein sequence ID" value="WGK81386.1"/>
    <property type="molecule type" value="Genomic_DNA"/>
</dbReference>
<sequence length="435" mass="48478">MKKSLSNKKAISGYIAVALGCQLHSSPVLSNVIDDSTLNLKLRNEYRNAERPSANDGVYGPEIDAWVQGFLFDFESGKVANTFSIEAGTYQVEKLRADPDKSTRMYLDGHESFNISYANLGIDLGSVGHFKVGQFGTDYRYGSLDYMIPLIDNSSVRTVPSLNEGVFYEGAFGNFHLYGMYSQRYAGGYYQEWTDEGFVTDIGLGPDGDKFVLKIDKKPQYTVAGLWDNKMSMLSLGVSYQEDLSIQTMTRGSHSWMDPEVGYFKAEFVGFYAKPIGLSEDLNLDDSTYAVSGQLMWNKDRVTVMGAVGQVGPKLPGSMDIDTDIGFPFDQSIDRNHNNMFSWQLSGFYKVSDSINAGLALVVTDGYEDRDETVEIEGLGANFILQHSVQDGPLKGLQTMLILNKAQEYREGSSLGDKLDYYDIKLTVHYDLNLF</sequence>
<keyword evidence="3" id="KW-0732">Signal</keyword>
<dbReference type="GO" id="GO:0016020">
    <property type="term" value="C:membrane"/>
    <property type="evidence" value="ECO:0007669"/>
    <property type="project" value="InterPro"/>
</dbReference>
<organism evidence="4 5">
    <name type="scientific">Vibrio aestuarianus</name>
    <dbReference type="NCBI Taxonomy" id="28171"/>
    <lineage>
        <taxon>Bacteria</taxon>
        <taxon>Pseudomonadati</taxon>
        <taxon>Pseudomonadota</taxon>
        <taxon>Gammaproteobacteria</taxon>
        <taxon>Vibrionales</taxon>
        <taxon>Vibrionaceae</taxon>
        <taxon>Vibrio</taxon>
    </lineage>
</organism>
<dbReference type="InterPro" id="IPR005318">
    <property type="entry name" value="OM_porin_bac"/>
</dbReference>
<dbReference type="Gene3D" id="2.40.160.10">
    <property type="entry name" value="Porin"/>
    <property type="match status" value="1"/>
</dbReference>
<evidence type="ECO:0000256" key="3">
    <source>
        <dbReference type="ARBA" id="ARBA00022729"/>
    </source>
</evidence>